<protein>
    <recommendedName>
        <fullName evidence="3">Ricin B lectin domain-containing protein</fullName>
    </recommendedName>
</protein>
<dbReference type="EMBL" id="CAKKNE010000005">
    <property type="protein sequence ID" value="CAH0376655.1"/>
    <property type="molecule type" value="Genomic_DNA"/>
</dbReference>
<organism evidence="1 2">
    <name type="scientific">Pelagomonas calceolata</name>
    <dbReference type="NCBI Taxonomy" id="35677"/>
    <lineage>
        <taxon>Eukaryota</taxon>
        <taxon>Sar</taxon>
        <taxon>Stramenopiles</taxon>
        <taxon>Ochrophyta</taxon>
        <taxon>Pelagophyceae</taxon>
        <taxon>Pelagomonadales</taxon>
        <taxon>Pelagomonadaceae</taxon>
        <taxon>Pelagomonas</taxon>
    </lineage>
</organism>
<evidence type="ECO:0000313" key="2">
    <source>
        <dbReference type="Proteomes" id="UP000789595"/>
    </source>
</evidence>
<keyword evidence="2" id="KW-1185">Reference proteome</keyword>
<sequence length="162" mass="17573">VAVLCLASAAVAASVPAVRRAMTLDSSDNTWGNEKAYFQMKGTNSCLGVKNHNKATVGSPLVIYTCDDSKHIGQEFLYEQTNDMGHIKYQTTAGDWLCVTTWGTDDDTAPTPPAATAGKRFVLKTCGSPTWDSQNILYMHAPEYNANLKMAQDNFEGNLCLA</sequence>
<comment type="caution">
    <text evidence="1">The sequence shown here is derived from an EMBL/GenBank/DDBJ whole genome shotgun (WGS) entry which is preliminary data.</text>
</comment>
<dbReference type="SUPFAM" id="SSF50370">
    <property type="entry name" value="Ricin B-like lectins"/>
    <property type="match status" value="1"/>
</dbReference>
<dbReference type="AlphaFoldDB" id="A0A8J2STH6"/>
<name>A0A8J2STH6_9STRA</name>
<feature type="non-terminal residue" evidence="1">
    <location>
        <position position="1"/>
    </location>
</feature>
<dbReference type="InterPro" id="IPR035992">
    <property type="entry name" value="Ricin_B-like_lectins"/>
</dbReference>
<dbReference type="Proteomes" id="UP000789595">
    <property type="component" value="Unassembled WGS sequence"/>
</dbReference>
<feature type="non-terminal residue" evidence="1">
    <location>
        <position position="162"/>
    </location>
</feature>
<evidence type="ECO:0000313" key="1">
    <source>
        <dbReference type="EMBL" id="CAH0376655.1"/>
    </source>
</evidence>
<dbReference type="Gene3D" id="2.80.10.50">
    <property type="match status" value="1"/>
</dbReference>
<reference evidence="1" key="1">
    <citation type="submission" date="2021-11" db="EMBL/GenBank/DDBJ databases">
        <authorList>
            <consortium name="Genoscope - CEA"/>
            <person name="William W."/>
        </authorList>
    </citation>
    <scope>NUCLEOTIDE SEQUENCE</scope>
</reference>
<accession>A0A8J2STH6</accession>
<proteinExistence type="predicted"/>
<gene>
    <name evidence="1" type="ORF">PECAL_5P12580</name>
</gene>
<dbReference type="PROSITE" id="PS50231">
    <property type="entry name" value="RICIN_B_LECTIN"/>
    <property type="match status" value="1"/>
</dbReference>
<evidence type="ECO:0008006" key="3">
    <source>
        <dbReference type="Google" id="ProtNLM"/>
    </source>
</evidence>